<evidence type="ECO:0000259" key="1">
    <source>
        <dbReference type="PROSITE" id="PS51819"/>
    </source>
</evidence>
<dbReference type="EMBL" id="JARTLI010000039">
    <property type="protein sequence ID" value="MED5053216.1"/>
    <property type="molecule type" value="Genomic_DNA"/>
</dbReference>
<dbReference type="SUPFAM" id="SSF54593">
    <property type="entry name" value="Glyoxalase/Bleomycin resistance protein/Dihydroxybiphenyl dioxygenase"/>
    <property type="match status" value="1"/>
</dbReference>
<dbReference type="InterPro" id="IPR037523">
    <property type="entry name" value="VOC_core"/>
</dbReference>
<dbReference type="PROSITE" id="PS51819">
    <property type="entry name" value="VOC"/>
    <property type="match status" value="1"/>
</dbReference>
<evidence type="ECO:0000313" key="2">
    <source>
        <dbReference type="EMBL" id="MED5053216.1"/>
    </source>
</evidence>
<dbReference type="Gene3D" id="3.10.180.10">
    <property type="entry name" value="2,3-Dihydroxybiphenyl 1,2-Dioxygenase, domain 1"/>
    <property type="match status" value="1"/>
</dbReference>
<sequence length="122" mass="14162">MQFTFLEIDHVQVAAPKGCEEKAREFYGELLGMQEIPKPKNLQKRGGVWFQCGNHQLHIGVQETFQPAVKAHPAFHVKNLAKLRKHLMIKGIEIKEEEPLEGADRFYVSDPFGNRLEFLEWF</sequence>
<dbReference type="InterPro" id="IPR004360">
    <property type="entry name" value="Glyas_Fos-R_dOase_dom"/>
</dbReference>
<dbReference type="AlphaFoldDB" id="A0ABD5IZ56"/>
<dbReference type="RefSeq" id="WP_328219354.1">
    <property type="nucleotide sequence ID" value="NZ_JARTLI010000039.1"/>
</dbReference>
<dbReference type="Pfam" id="PF00903">
    <property type="entry name" value="Glyoxalase"/>
    <property type="match status" value="1"/>
</dbReference>
<proteinExistence type="predicted"/>
<name>A0ABD5IZ56_9BACL</name>
<dbReference type="Proteomes" id="UP001339962">
    <property type="component" value="Unassembled WGS sequence"/>
</dbReference>
<evidence type="ECO:0000313" key="3">
    <source>
        <dbReference type="Proteomes" id="UP001339962"/>
    </source>
</evidence>
<comment type="caution">
    <text evidence="2">The sequence shown here is derived from an EMBL/GenBank/DDBJ whole genome shotgun (WGS) entry which is preliminary data.</text>
</comment>
<accession>A0ABD5IZ56</accession>
<dbReference type="PANTHER" id="PTHR39175:SF1">
    <property type="entry name" value="FAMILY PROTEIN, PUTATIVE (AFU_ORTHOLOGUE AFUA_3G15060)-RELATED"/>
    <property type="match status" value="1"/>
</dbReference>
<protein>
    <submittedName>
        <fullName evidence="2">VOC family protein</fullName>
    </submittedName>
</protein>
<gene>
    <name evidence="2" type="ORF">P9850_15555</name>
</gene>
<organism evidence="2 3">
    <name type="scientific">Anoxybacteroides rupiense</name>
    <dbReference type="NCBI Taxonomy" id="311460"/>
    <lineage>
        <taxon>Bacteria</taxon>
        <taxon>Bacillati</taxon>
        <taxon>Bacillota</taxon>
        <taxon>Bacilli</taxon>
        <taxon>Bacillales</taxon>
        <taxon>Anoxybacillaceae</taxon>
        <taxon>Anoxybacteroides</taxon>
    </lineage>
</organism>
<feature type="domain" description="VOC" evidence="1">
    <location>
        <begin position="7"/>
        <end position="121"/>
    </location>
</feature>
<reference evidence="2 3" key="1">
    <citation type="submission" date="2023-03" db="EMBL/GenBank/DDBJ databases">
        <title>Bacillus Genome Sequencing.</title>
        <authorList>
            <person name="Dunlap C."/>
        </authorList>
    </citation>
    <scope>NUCLEOTIDE SEQUENCE [LARGE SCALE GENOMIC DNA]</scope>
    <source>
        <strain evidence="2 3">NRS-38</strain>
    </source>
</reference>
<dbReference type="InterPro" id="IPR029068">
    <property type="entry name" value="Glyas_Bleomycin-R_OHBP_Dase"/>
</dbReference>
<dbReference type="PANTHER" id="PTHR39175">
    <property type="entry name" value="FAMILY PROTEIN, PUTATIVE (AFU_ORTHOLOGUE AFUA_3G15060)-RELATED"/>
    <property type="match status" value="1"/>
</dbReference>